<organism evidence="1 2">
    <name type="scientific">Elysia marginata</name>
    <dbReference type="NCBI Taxonomy" id="1093978"/>
    <lineage>
        <taxon>Eukaryota</taxon>
        <taxon>Metazoa</taxon>
        <taxon>Spiralia</taxon>
        <taxon>Lophotrochozoa</taxon>
        <taxon>Mollusca</taxon>
        <taxon>Gastropoda</taxon>
        <taxon>Heterobranchia</taxon>
        <taxon>Euthyneura</taxon>
        <taxon>Panpulmonata</taxon>
        <taxon>Sacoglossa</taxon>
        <taxon>Placobranchoidea</taxon>
        <taxon>Plakobranchidae</taxon>
        <taxon>Elysia</taxon>
    </lineage>
</organism>
<evidence type="ECO:0000313" key="1">
    <source>
        <dbReference type="EMBL" id="GFS25177.1"/>
    </source>
</evidence>
<comment type="caution">
    <text evidence="1">The sequence shown here is derived from an EMBL/GenBank/DDBJ whole genome shotgun (WGS) entry which is preliminary data.</text>
</comment>
<dbReference type="EMBL" id="BMAT01014024">
    <property type="protein sequence ID" value="GFS25177.1"/>
    <property type="molecule type" value="Genomic_DNA"/>
</dbReference>
<proteinExistence type="predicted"/>
<gene>
    <name evidence="1" type="ORF">ElyMa_007020600</name>
</gene>
<protein>
    <submittedName>
        <fullName evidence="1">Uncharacterized protein</fullName>
    </submittedName>
</protein>
<sequence>MISTNQDSVVENNGLPASMFTKTVMCSLKEPASQREHQHPNRETQAQGNNLISNYQEETRHLDEDGTEHVDLLKVVDGIKHTPGCSGGLVAGGSIPAGANLGEWPEESILLGGDLLTQCCQDEPVGTCASNYLLNAVEVWACSILLSYGTVSSTMMNCCVEGEWITMSGFNVVLLMTSGCLSHSGRSIETSQSSQPSSSPFLWVLAVFDPQHHFLAPPSVVNIVNLGEGGLDCPFAVLITEASS</sequence>
<accession>A0AAV4JUJ5</accession>
<dbReference type="Proteomes" id="UP000762676">
    <property type="component" value="Unassembled WGS sequence"/>
</dbReference>
<evidence type="ECO:0000313" key="2">
    <source>
        <dbReference type="Proteomes" id="UP000762676"/>
    </source>
</evidence>
<name>A0AAV4JUJ5_9GAST</name>
<reference evidence="1 2" key="1">
    <citation type="journal article" date="2021" name="Elife">
        <title>Chloroplast acquisition without the gene transfer in kleptoplastic sea slugs, Plakobranchus ocellatus.</title>
        <authorList>
            <person name="Maeda T."/>
            <person name="Takahashi S."/>
            <person name="Yoshida T."/>
            <person name="Shimamura S."/>
            <person name="Takaki Y."/>
            <person name="Nagai Y."/>
            <person name="Toyoda A."/>
            <person name="Suzuki Y."/>
            <person name="Arimoto A."/>
            <person name="Ishii H."/>
            <person name="Satoh N."/>
            <person name="Nishiyama T."/>
            <person name="Hasebe M."/>
            <person name="Maruyama T."/>
            <person name="Minagawa J."/>
            <person name="Obokata J."/>
            <person name="Shigenobu S."/>
        </authorList>
    </citation>
    <scope>NUCLEOTIDE SEQUENCE [LARGE SCALE GENOMIC DNA]</scope>
</reference>
<dbReference type="AlphaFoldDB" id="A0AAV4JUJ5"/>
<keyword evidence="2" id="KW-1185">Reference proteome</keyword>